<gene>
    <name evidence="2" type="ORF">Enr17x_11570</name>
</gene>
<dbReference type="Proteomes" id="UP000318313">
    <property type="component" value="Chromosome"/>
</dbReference>
<dbReference type="AlphaFoldDB" id="A0A518I7R3"/>
<feature type="region of interest" description="Disordered" evidence="1">
    <location>
        <begin position="95"/>
        <end position="122"/>
    </location>
</feature>
<evidence type="ECO:0000313" key="2">
    <source>
        <dbReference type="EMBL" id="QDV49141.1"/>
    </source>
</evidence>
<keyword evidence="3" id="KW-1185">Reference proteome</keyword>
<feature type="compositionally biased region" description="Basic residues" evidence="1">
    <location>
        <begin position="41"/>
        <end position="65"/>
    </location>
</feature>
<dbReference type="EMBL" id="CP037452">
    <property type="protein sequence ID" value="QDV49141.1"/>
    <property type="molecule type" value="Genomic_DNA"/>
</dbReference>
<protein>
    <submittedName>
        <fullName evidence="2">Uncharacterized protein</fullName>
    </submittedName>
</protein>
<accession>A0A518I7R3</accession>
<reference evidence="2 3" key="1">
    <citation type="submission" date="2019-03" db="EMBL/GenBank/DDBJ databases">
        <title>Deep-cultivation of Planctomycetes and their phenomic and genomic characterization uncovers novel biology.</title>
        <authorList>
            <person name="Wiegand S."/>
            <person name="Jogler M."/>
            <person name="Boedeker C."/>
            <person name="Pinto D."/>
            <person name="Vollmers J."/>
            <person name="Rivas-Marin E."/>
            <person name="Kohn T."/>
            <person name="Peeters S.H."/>
            <person name="Heuer A."/>
            <person name="Rast P."/>
            <person name="Oberbeckmann S."/>
            <person name="Bunk B."/>
            <person name="Jeske O."/>
            <person name="Meyerdierks A."/>
            <person name="Storesund J.E."/>
            <person name="Kallscheuer N."/>
            <person name="Luecker S."/>
            <person name="Lage O.M."/>
            <person name="Pohl T."/>
            <person name="Merkel B.J."/>
            <person name="Hornburger P."/>
            <person name="Mueller R.-W."/>
            <person name="Bruemmer F."/>
            <person name="Labrenz M."/>
            <person name="Spormann A.M."/>
            <person name="Op den Camp H."/>
            <person name="Overmann J."/>
            <person name="Amann R."/>
            <person name="Jetten M.S.M."/>
            <person name="Mascher T."/>
            <person name="Medema M.H."/>
            <person name="Devos D.P."/>
            <person name="Kaster A.-K."/>
            <person name="Ovreas L."/>
            <person name="Rohde M."/>
            <person name="Galperin M.Y."/>
            <person name="Jogler C."/>
        </authorList>
    </citation>
    <scope>NUCLEOTIDE SEQUENCE [LARGE SCALE GENOMIC DNA]</scope>
    <source>
        <strain evidence="2 3">Enr17</strain>
    </source>
</reference>
<dbReference type="KEGG" id="gfm:Enr17x_11570"/>
<feature type="compositionally biased region" description="Polar residues" evidence="1">
    <location>
        <begin position="95"/>
        <end position="114"/>
    </location>
</feature>
<feature type="region of interest" description="Disordered" evidence="1">
    <location>
        <begin position="31"/>
        <end position="72"/>
    </location>
</feature>
<evidence type="ECO:0000256" key="1">
    <source>
        <dbReference type="SAM" id="MobiDB-lite"/>
    </source>
</evidence>
<organism evidence="2 3">
    <name type="scientific">Gimesia fumaroli</name>
    <dbReference type="NCBI Taxonomy" id="2527976"/>
    <lineage>
        <taxon>Bacteria</taxon>
        <taxon>Pseudomonadati</taxon>
        <taxon>Planctomycetota</taxon>
        <taxon>Planctomycetia</taxon>
        <taxon>Planctomycetales</taxon>
        <taxon>Planctomycetaceae</taxon>
        <taxon>Gimesia</taxon>
    </lineage>
</organism>
<evidence type="ECO:0000313" key="3">
    <source>
        <dbReference type="Proteomes" id="UP000318313"/>
    </source>
</evidence>
<sequence>MRMPFRKLSWVLGIAGLLGILLQSLQVQVEHTHSNGDTPHSHTHGHSHSHGHSHHHGHDHHHHSHDAHSKSIPPQTHIHVTLLWWEFTLHTSSPQPDSVAEQNGATSTENSSADLTEPERRQSIKTQEPLLGSLHWSQIISEWYSAWQSVLPPDKNRLPVQQGHISLNLLAATCYQSYSEAPPVPPPEIVLSVCFT</sequence>
<proteinExistence type="predicted"/>
<name>A0A518I7R3_9PLAN</name>